<keyword evidence="3" id="KW-1185">Reference proteome</keyword>
<dbReference type="EMBL" id="KZ819311">
    <property type="protein sequence ID" value="PWN94560.1"/>
    <property type="molecule type" value="Genomic_DNA"/>
</dbReference>
<dbReference type="Proteomes" id="UP000245946">
    <property type="component" value="Unassembled WGS sequence"/>
</dbReference>
<feature type="region of interest" description="Disordered" evidence="1">
    <location>
        <begin position="1"/>
        <end position="46"/>
    </location>
</feature>
<sequence length="206" mass="22563">MSAPPFPAPKGMRWSPSRKRFFPLNAPRSKPETVEEQTQVAKPETPTRTAATAASAFEQARAGPSCFGTTALRTAMPRSADPHRLINGRAANLRLRAVHSLLPYCTYQRPNITCLAVSLTDRRVRLRTTLHSLSRARSSTLNNGPITSGSRRIKVQLVATCLLCWPATERCAERCASLPPAPPFCATRQACRASSARRLICASPRI</sequence>
<proteinExistence type="predicted"/>
<evidence type="ECO:0000313" key="3">
    <source>
        <dbReference type="Proteomes" id="UP000245946"/>
    </source>
</evidence>
<dbReference type="AlphaFoldDB" id="A0A316YYI6"/>
<dbReference type="RefSeq" id="XP_025594839.1">
    <property type="nucleotide sequence ID" value="XM_025739319.1"/>
</dbReference>
<dbReference type="GeneID" id="37266865"/>
<organism evidence="2 3">
    <name type="scientific">Tilletiopsis washingtonensis</name>
    <dbReference type="NCBI Taxonomy" id="58919"/>
    <lineage>
        <taxon>Eukaryota</taxon>
        <taxon>Fungi</taxon>
        <taxon>Dikarya</taxon>
        <taxon>Basidiomycota</taxon>
        <taxon>Ustilaginomycotina</taxon>
        <taxon>Exobasidiomycetes</taxon>
        <taxon>Entylomatales</taxon>
        <taxon>Entylomatales incertae sedis</taxon>
        <taxon>Tilletiopsis</taxon>
    </lineage>
</organism>
<name>A0A316YYI6_9BASI</name>
<evidence type="ECO:0000313" key="2">
    <source>
        <dbReference type="EMBL" id="PWN94560.1"/>
    </source>
</evidence>
<gene>
    <name evidence="2" type="ORF">FA09DRAFT_177728</name>
</gene>
<protein>
    <submittedName>
        <fullName evidence="2">Uncharacterized protein</fullName>
    </submittedName>
</protein>
<evidence type="ECO:0000256" key="1">
    <source>
        <dbReference type="SAM" id="MobiDB-lite"/>
    </source>
</evidence>
<reference evidence="2 3" key="1">
    <citation type="journal article" date="2018" name="Mol. Biol. Evol.">
        <title>Broad Genomic Sampling Reveals a Smut Pathogenic Ancestry of the Fungal Clade Ustilaginomycotina.</title>
        <authorList>
            <person name="Kijpornyongpan T."/>
            <person name="Mondo S.J."/>
            <person name="Barry K."/>
            <person name="Sandor L."/>
            <person name="Lee J."/>
            <person name="Lipzen A."/>
            <person name="Pangilinan J."/>
            <person name="LaButti K."/>
            <person name="Hainaut M."/>
            <person name="Henrissat B."/>
            <person name="Grigoriev I.V."/>
            <person name="Spatafora J.W."/>
            <person name="Aime M.C."/>
        </authorList>
    </citation>
    <scope>NUCLEOTIDE SEQUENCE [LARGE SCALE GENOMIC DNA]</scope>
    <source>
        <strain evidence="2 3">MCA 4186</strain>
    </source>
</reference>
<accession>A0A316YYI6</accession>